<proteinExistence type="predicted"/>
<evidence type="ECO:0000313" key="2">
    <source>
        <dbReference type="Proteomes" id="UP000186922"/>
    </source>
</evidence>
<protein>
    <submittedName>
        <fullName evidence="1">Uncharacterized protein</fullName>
    </submittedName>
</protein>
<accession>A0A1D1UC77</accession>
<keyword evidence="2" id="KW-1185">Reference proteome</keyword>
<dbReference type="AlphaFoldDB" id="A0A1D1UC77"/>
<evidence type="ECO:0000313" key="1">
    <source>
        <dbReference type="EMBL" id="GAU87429.1"/>
    </source>
</evidence>
<gene>
    <name evidence="1" type="primary">RvY_00270-1</name>
    <name evidence="1" type="synonym">RvY_00270.1</name>
    <name evidence="1" type="ORF">RvY_00270</name>
</gene>
<dbReference type="Proteomes" id="UP000186922">
    <property type="component" value="Unassembled WGS sequence"/>
</dbReference>
<name>A0A1D1UC77_RAMVA</name>
<organism evidence="1 2">
    <name type="scientific">Ramazzottius varieornatus</name>
    <name type="common">Water bear</name>
    <name type="synonym">Tardigrade</name>
    <dbReference type="NCBI Taxonomy" id="947166"/>
    <lineage>
        <taxon>Eukaryota</taxon>
        <taxon>Metazoa</taxon>
        <taxon>Ecdysozoa</taxon>
        <taxon>Tardigrada</taxon>
        <taxon>Eutardigrada</taxon>
        <taxon>Parachela</taxon>
        <taxon>Hypsibioidea</taxon>
        <taxon>Ramazzottiidae</taxon>
        <taxon>Ramazzottius</taxon>
    </lineage>
</organism>
<comment type="caution">
    <text evidence="1">The sequence shown here is derived from an EMBL/GenBank/DDBJ whole genome shotgun (WGS) entry which is preliminary data.</text>
</comment>
<sequence length="142" mass="16158">MVAIMNIHSMSAGRRFRSETSLPFTRVDDERLTWLDQFCLWASNWSAGCKRLTDKNTKSPGLTTTTFKALIRTTRGVVQLIRTLLTSGAFEYVLTGKFQSDTIEARFGCYRNRAGYQPLMNQHLMGHKCTFGTVELFKCSSQ</sequence>
<dbReference type="EMBL" id="BDGG01000001">
    <property type="protein sequence ID" value="GAU87429.1"/>
    <property type="molecule type" value="Genomic_DNA"/>
</dbReference>
<reference evidence="1 2" key="1">
    <citation type="journal article" date="2016" name="Nat. Commun.">
        <title>Extremotolerant tardigrade genome and improved radiotolerance of human cultured cells by tardigrade-unique protein.</title>
        <authorList>
            <person name="Hashimoto T."/>
            <person name="Horikawa D.D."/>
            <person name="Saito Y."/>
            <person name="Kuwahara H."/>
            <person name="Kozuka-Hata H."/>
            <person name="Shin-I T."/>
            <person name="Minakuchi Y."/>
            <person name="Ohishi K."/>
            <person name="Motoyama A."/>
            <person name="Aizu T."/>
            <person name="Enomoto A."/>
            <person name="Kondo K."/>
            <person name="Tanaka S."/>
            <person name="Hara Y."/>
            <person name="Koshikawa S."/>
            <person name="Sagara H."/>
            <person name="Miura T."/>
            <person name="Yokobori S."/>
            <person name="Miyagawa K."/>
            <person name="Suzuki Y."/>
            <person name="Kubo T."/>
            <person name="Oyama M."/>
            <person name="Kohara Y."/>
            <person name="Fujiyama A."/>
            <person name="Arakawa K."/>
            <person name="Katayama T."/>
            <person name="Toyoda A."/>
            <person name="Kunieda T."/>
        </authorList>
    </citation>
    <scope>NUCLEOTIDE SEQUENCE [LARGE SCALE GENOMIC DNA]</scope>
    <source>
        <strain evidence="1 2">YOKOZUNA-1</strain>
    </source>
</reference>
<dbReference type="OrthoDB" id="6500857at2759"/>